<organism evidence="5 6">
    <name type="scientific">Ancylostoma ceylanicum</name>
    <dbReference type="NCBI Taxonomy" id="53326"/>
    <lineage>
        <taxon>Eukaryota</taxon>
        <taxon>Metazoa</taxon>
        <taxon>Ecdysozoa</taxon>
        <taxon>Nematoda</taxon>
        <taxon>Chromadorea</taxon>
        <taxon>Rhabditida</taxon>
        <taxon>Rhabditina</taxon>
        <taxon>Rhabditomorpha</taxon>
        <taxon>Strongyloidea</taxon>
        <taxon>Ancylostomatidae</taxon>
        <taxon>Ancylostomatinae</taxon>
        <taxon>Ancylostoma</taxon>
    </lineage>
</organism>
<evidence type="ECO:0000256" key="1">
    <source>
        <dbReference type="ARBA" id="ARBA00022729"/>
    </source>
</evidence>
<keyword evidence="3" id="KW-0325">Glycoprotein</keyword>
<feature type="domain" description="Copper type II ascorbate-dependent monooxygenase C-terminal" evidence="4">
    <location>
        <begin position="113"/>
        <end position="203"/>
    </location>
</feature>
<proteinExistence type="predicted"/>
<evidence type="ECO:0000256" key="3">
    <source>
        <dbReference type="ARBA" id="ARBA00023180"/>
    </source>
</evidence>
<keyword evidence="5" id="KW-0560">Oxidoreductase</keyword>
<keyword evidence="2" id="KW-1015">Disulfide bond</keyword>
<feature type="domain" description="Copper type II ascorbate-dependent monooxygenase C-terminal" evidence="4">
    <location>
        <begin position="45"/>
        <end position="94"/>
    </location>
</feature>
<dbReference type="SUPFAM" id="SSF49742">
    <property type="entry name" value="PHM/PNGase F"/>
    <property type="match status" value="2"/>
</dbReference>
<dbReference type="InterPro" id="IPR014784">
    <property type="entry name" value="Cu2_ascorb_mOase-like_C"/>
</dbReference>
<dbReference type="Pfam" id="PF03712">
    <property type="entry name" value="Cu2_monoox_C"/>
    <property type="match status" value="2"/>
</dbReference>
<dbReference type="PANTHER" id="PTHR10680:SF14">
    <property type="entry name" value="PEPTIDYL-GLYCINE ALPHA-AMIDATING MONOOXYGENASE"/>
    <property type="match status" value="1"/>
</dbReference>
<keyword evidence="6" id="KW-1185">Reference proteome</keyword>
<keyword evidence="1" id="KW-0732">Signal</keyword>
<dbReference type="Gene3D" id="2.60.120.230">
    <property type="match status" value="1"/>
</dbReference>
<dbReference type="Proteomes" id="UP000054495">
    <property type="component" value="Unassembled WGS sequence"/>
</dbReference>
<sequence>MTAIKDGLQRAPTCKNKPAILYAWAKEAPELKLPEVPYSIRVIAESFETACVIEEDVAIHPFAFRTHAHRHGVEVSGWVVNEVSRFPVVRRRMAVCYVFPCKTLISIDFQDEKGDDHWFLIGRRNPQLPQMFAPVQNTSLVVRQGDMLAARCIMKNDEDRVVKMGPTGEDEMCNFYMMYWAEGDRVLKDNTCFSPGAPLYHWSSEAGLNHIPK</sequence>
<gene>
    <name evidence="5" type="ORF">ANCCEY_08671</name>
</gene>
<reference evidence="5 6" key="1">
    <citation type="submission" date="2013-05" db="EMBL/GenBank/DDBJ databases">
        <title>Draft genome of the parasitic nematode Anyclostoma ceylanicum.</title>
        <authorList>
            <person name="Mitreva M."/>
        </authorList>
    </citation>
    <scope>NUCLEOTIDE SEQUENCE [LARGE SCALE GENOMIC DNA]</scope>
</reference>
<accession>A0A0D6LX71</accession>
<evidence type="ECO:0000259" key="4">
    <source>
        <dbReference type="Pfam" id="PF03712"/>
    </source>
</evidence>
<dbReference type="PANTHER" id="PTHR10680">
    <property type="entry name" value="PEPTIDYL-GLYCINE ALPHA-AMIDATING MONOOXYGENASE"/>
    <property type="match status" value="1"/>
</dbReference>
<protein>
    <submittedName>
        <fullName evidence="5">Copper type II ascorbate-dependent monooxygenase domain protein</fullName>
    </submittedName>
</protein>
<dbReference type="GO" id="GO:0005576">
    <property type="term" value="C:extracellular region"/>
    <property type="evidence" value="ECO:0007669"/>
    <property type="project" value="TreeGrafter"/>
</dbReference>
<evidence type="ECO:0000313" key="5">
    <source>
        <dbReference type="EMBL" id="EPB72232.1"/>
    </source>
</evidence>
<dbReference type="AlphaFoldDB" id="A0A0D6LX71"/>
<dbReference type="InterPro" id="IPR008977">
    <property type="entry name" value="PHM/PNGase_F_dom_sf"/>
</dbReference>
<dbReference type="InterPro" id="IPR024548">
    <property type="entry name" value="Cu2_monoox_C"/>
</dbReference>
<dbReference type="EMBL" id="KE125058">
    <property type="protein sequence ID" value="EPB72232.1"/>
    <property type="molecule type" value="Genomic_DNA"/>
</dbReference>
<dbReference type="GO" id="GO:0016715">
    <property type="term" value="F:oxidoreductase activity, acting on paired donors, with incorporation or reduction of molecular oxygen, reduced ascorbate as one donor, and incorporation of one atom of oxygen"/>
    <property type="evidence" value="ECO:0007669"/>
    <property type="project" value="InterPro"/>
</dbReference>
<name>A0A0D6LX71_9BILA</name>
<evidence type="ECO:0000313" key="6">
    <source>
        <dbReference type="Proteomes" id="UP000054495"/>
    </source>
</evidence>
<evidence type="ECO:0000256" key="2">
    <source>
        <dbReference type="ARBA" id="ARBA00023157"/>
    </source>
</evidence>
<keyword evidence="5" id="KW-0503">Monooxygenase</keyword>